<evidence type="ECO:0000313" key="3">
    <source>
        <dbReference type="Proteomes" id="UP000676310"/>
    </source>
</evidence>
<accession>A0A8J2I230</accession>
<keyword evidence="3" id="KW-1185">Reference proteome</keyword>
<dbReference type="PANTHER" id="PTHR24148:SF73">
    <property type="entry name" value="HET DOMAIN PROTEIN (AFU_ORTHOLOGUE AFUA_8G01020)"/>
    <property type="match status" value="1"/>
</dbReference>
<dbReference type="EMBL" id="CAJRGZ010000019">
    <property type="protein sequence ID" value="CAG5160790.1"/>
    <property type="molecule type" value="Genomic_DNA"/>
</dbReference>
<feature type="domain" description="Heterokaryon incompatibility" evidence="1">
    <location>
        <begin position="101"/>
        <end position="239"/>
    </location>
</feature>
<dbReference type="OrthoDB" id="270167at2759"/>
<dbReference type="Pfam" id="PF06985">
    <property type="entry name" value="HET"/>
    <property type="match status" value="1"/>
</dbReference>
<protein>
    <recommendedName>
        <fullName evidence="1">Heterokaryon incompatibility domain-containing protein</fullName>
    </recommendedName>
</protein>
<sequence>MDTQPPVTPRDASIEYISDSIFQLTLTPENKAEIFDYGLSKLDESGDEADLILRNLRAWCPDVAAQFSKRSSATVLETPFRLIFPADAREAFDNGLYVRQYLAISYCWHSADYPYPGCKPHDRWPFSKPFVDAILSDKDHPREGIWIDQLCIDQEDTVDKQKSVAAMDVIYRSCIRLLVLLEDVTLDEAETKFVKQCEGITKGYQTGWVPEPDVRHLYVSVWRKMEKARWWDRAWCFHEFFVNEPDSDMRHHDIHTATFIMNGPDGSTVKVKWLDLRLIISTGMDLSYAEESFEITQSKTAVILTMYRPSGRNPATRDGETLRPSIMARHNGVAQKVCQYIGDQISIMLNISGRGLAYWGDEVSNKEKVLYLSTLLALAAGETYPLSMMDSKSIRLNGNTTWLSRSLVAQDTTIPDFTLGSVQGIRHISTEFLELDTIFLKAPWGLRRDDTELQTANQVFPDVIRTTQPLKHTPNGIFADPSNVRLDSDYDEHRRRFIAICIDNGIQFTAALWEQLKRDVVHPNYNHGLHQDLQPNTALSVPAQRFLEQLHRNASPETLKRIAFNVEDANFFLTWVTDPRSMYYIGYLPLRLQCTMDGRQALMTSMAINEHWKEAQFDELQAAIPTDLLGVSCIPLRVWILQPLETKGGDVVSWRIVAKALLLGEPDLMEEVRLHGNRDDAIVTLKAGIRVGG</sequence>
<gene>
    <name evidence="2" type="ORF">ALTATR162_LOCUS5904</name>
</gene>
<dbReference type="RefSeq" id="XP_043169459.1">
    <property type="nucleotide sequence ID" value="XM_043313524.1"/>
</dbReference>
<name>A0A8J2I230_9PLEO</name>
<organism evidence="2 3">
    <name type="scientific">Alternaria atra</name>
    <dbReference type="NCBI Taxonomy" id="119953"/>
    <lineage>
        <taxon>Eukaryota</taxon>
        <taxon>Fungi</taxon>
        <taxon>Dikarya</taxon>
        <taxon>Ascomycota</taxon>
        <taxon>Pezizomycotina</taxon>
        <taxon>Dothideomycetes</taxon>
        <taxon>Pleosporomycetidae</taxon>
        <taxon>Pleosporales</taxon>
        <taxon>Pleosporineae</taxon>
        <taxon>Pleosporaceae</taxon>
        <taxon>Alternaria</taxon>
        <taxon>Alternaria sect. Ulocladioides</taxon>
    </lineage>
</organism>
<dbReference type="PANTHER" id="PTHR24148">
    <property type="entry name" value="ANKYRIN REPEAT DOMAIN-CONTAINING PROTEIN 39 HOMOLOG-RELATED"/>
    <property type="match status" value="1"/>
</dbReference>
<dbReference type="InterPro" id="IPR052895">
    <property type="entry name" value="HetReg/Transcr_Mod"/>
</dbReference>
<comment type="caution">
    <text evidence="2">The sequence shown here is derived from an EMBL/GenBank/DDBJ whole genome shotgun (WGS) entry which is preliminary data.</text>
</comment>
<dbReference type="GeneID" id="67017734"/>
<proteinExistence type="predicted"/>
<reference evidence="2" key="1">
    <citation type="submission" date="2021-05" db="EMBL/GenBank/DDBJ databases">
        <authorList>
            <person name="Stam R."/>
        </authorList>
    </citation>
    <scope>NUCLEOTIDE SEQUENCE</scope>
    <source>
        <strain evidence="2">CS162</strain>
    </source>
</reference>
<dbReference type="AlphaFoldDB" id="A0A8J2I230"/>
<evidence type="ECO:0000259" key="1">
    <source>
        <dbReference type="Pfam" id="PF06985"/>
    </source>
</evidence>
<dbReference type="InterPro" id="IPR010730">
    <property type="entry name" value="HET"/>
</dbReference>
<evidence type="ECO:0000313" key="2">
    <source>
        <dbReference type="EMBL" id="CAG5160790.1"/>
    </source>
</evidence>
<dbReference type="Proteomes" id="UP000676310">
    <property type="component" value="Unassembled WGS sequence"/>
</dbReference>